<accession>A0AA42B715</accession>
<evidence type="ECO:0000313" key="7">
    <source>
        <dbReference type="Proteomes" id="UP001165393"/>
    </source>
</evidence>
<keyword evidence="1 4" id="KW-0349">Heme</keyword>
<dbReference type="InterPro" id="IPR009056">
    <property type="entry name" value="Cyt_c-like_dom"/>
</dbReference>
<keyword evidence="2 4" id="KW-0479">Metal-binding</keyword>
<evidence type="ECO:0000256" key="3">
    <source>
        <dbReference type="ARBA" id="ARBA00023004"/>
    </source>
</evidence>
<keyword evidence="3 4" id="KW-0408">Iron</keyword>
<evidence type="ECO:0000259" key="5">
    <source>
        <dbReference type="PROSITE" id="PS51007"/>
    </source>
</evidence>
<dbReference type="EMBL" id="JAMQGP010000002">
    <property type="protein sequence ID" value="MCM2679374.1"/>
    <property type="molecule type" value="Genomic_DNA"/>
</dbReference>
<evidence type="ECO:0000256" key="4">
    <source>
        <dbReference type="PROSITE-ProRule" id="PRU00433"/>
    </source>
</evidence>
<dbReference type="Pfam" id="PF03640">
    <property type="entry name" value="Lipoprotein_15"/>
    <property type="match status" value="2"/>
</dbReference>
<dbReference type="GO" id="GO:0009055">
    <property type="term" value="F:electron transfer activity"/>
    <property type="evidence" value="ECO:0007669"/>
    <property type="project" value="InterPro"/>
</dbReference>
<reference evidence="6 7" key="1">
    <citation type="journal article" date="2013" name="Antonie Van Leeuwenhoek">
        <title>Echinimonas agarilytica gen. nov., sp. nov., a new gammaproteobacterium isolated from the sea urchin Strongylocentrotus intermedius.</title>
        <authorList>
            <person name="Nedashkovskaya O.I."/>
            <person name="Stenkova A.M."/>
            <person name="Zhukova N.V."/>
            <person name="Van Trappen S."/>
            <person name="Lee J.S."/>
            <person name="Kim S.B."/>
        </authorList>
    </citation>
    <scope>NUCLEOTIDE SEQUENCE [LARGE SCALE GENOMIC DNA]</scope>
    <source>
        <strain evidence="6 7">KMM 6351</strain>
    </source>
</reference>
<dbReference type="InterPro" id="IPR005297">
    <property type="entry name" value="Lipoprotein_repeat"/>
</dbReference>
<dbReference type="PANTHER" id="PTHR39335:SF1">
    <property type="entry name" value="BLL4220 PROTEIN"/>
    <property type="match status" value="1"/>
</dbReference>
<dbReference type="GO" id="GO:0046872">
    <property type="term" value="F:metal ion binding"/>
    <property type="evidence" value="ECO:0007669"/>
    <property type="project" value="UniProtKB-KW"/>
</dbReference>
<protein>
    <recommendedName>
        <fullName evidence="5">Cytochrome c domain-containing protein</fullName>
    </recommendedName>
</protein>
<dbReference type="Pfam" id="PF06537">
    <property type="entry name" value="DHOR"/>
    <property type="match status" value="1"/>
</dbReference>
<feature type="domain" description="Cytochrome c" evidence="5">
    <location>
        <begin position="685"/>
        <end position="807"/>
    </location>
</feature>
<dbReference type="GO" id="GO:0043448">
    <property type="term" value="P:alkane catabolic process"/>
    <property type="evidence" value="ECO:0007669"/>
    <property type="project" value="TreeGrafter"/>
</dbReference>
<sequence length="807" mass="86758">MGGENSSLPGYTLYTFTVDAGGTSQCDGGCATTWPPLVVDSADDIVAPAGVNLGTLARNDGRLQVTLNGDNLYFFANDNQAGDTIGDGVNGVWFVAELSGTGGDTGGGTGGDTGGDTGGEITDYGVTALNNNSATIWFLAQPDWPTTGTFYLCKDGEADCYPAEFNGDRWEYDHTNFANGQTYNPQLKVPGVGSNDFPTFSFSWDGGNVGVGDTGGDTGGNAGSFAHLDWEFNSHNSTENQVPHNENAVGPAPHMSQHLKTPENGSQPTIYGFAFDLNGSTFTWTWGPSIIKQAGDSGLEVYCSEDDGMTYEGAAFNGGTATVQCSEPYIYFFRYDHPTALNNNNASGYIYTGSFTTEGGRLPVVNGRPQYESFSDGSANWMRFRHPISGDGTTAAVLDAQHNNDSLRFLDRYTIWVDDSPGNVSMQGTVTGDVLRNEAMRSHGGPNGQQFFAEVTSGNLGWGDVFSYGQVIQFEISAIAGASGAQTYNDFSYYTVGQGWGAYGDVRLNSAGKAGTTMWFSDSGAYSDLEYNATFTQPLATVHKEQMVDDFIVGHHLFHGVDPRKQRSSTFDDPDVQIGGRTCGGCHFRDGRGSEVIQTAKGPRLPMPTYGVKLLEAIEGRQTGFAWDGSAPTVRDQIINAFENDHNVDFSEIDAGTDHPVVDLITAYTELLTVPNRDPGAYDDPTVVQGDKVFNDIGCASCHTPVQKTRADVDTHLRNLTIRPYTDMKLWDLGEGDFRTPALWGLGHNLNILERNGRDVLWMHDGASTSLEEAIQRHGGDASGVRSAYNGLSNSDKSAVKAFVKTL</sequence>
<dbReference type="Gene3D" id="1.10.760.10">
    <property type="entry name" value="Cytochrome c-like domain"/>
    <property type="match status" value="1"/>
</dbReference>
<dbReference type="SUPFAM" id="SSF46626">
    <property type="entry name" value="Cytochrome c"/>
    <property type="match status" value="1"/>
</dbReference>
<dbReference type="Gene3D" id="2.60.40.2450">
    <property type="entry name" value="Beta-1,3-xylanase, CBM31 domain"/>
    <property type="match status" value="1"/>
</dbReference>
<proteinExistence type="predicted"/>
<comment type="caution">
    <text evidence="6">The sequence shown here is derived from an EMBL/GenBank/DDBJ whole genome shotgun (WGS) entry which is preliminary data.</text>
</comment>
<name>A0AA42B715_9GAMM</name>
<dbReference type="AlphaFoldDB" id="A0AA42B715"/>
<keyword evidence="7" id="KW-1185">Reference proteome</keyword>
<dbReference type="GO" id="GO:0020037">
    <property type="term" value="F:heme binding"/>
    <property type="evidence" value="ECO:0007669"/>
    <property type="project" value="InterPro"/>
</dbReference>
<evidence type="ECO:0000313" key="6">
    <source>
        <dbReference type="EMBL" id="MCM2679374.1"/>
    </source>
</evidence>
<dbReference type="Proteomes" id="UP001165393">
    <property type="component" value="Unassembled WGS sequence"/>
</dbReference>
<evidence type="ECO:0000256" key="1">
    <source>
        <dbReference type="ARBA" id="ARBA00022617"/>
    </source>
</evidence>
<dbReference type="InterPro" id="IPR038560">
    <property type="entry name" value="Beta-xylanase_CBM31_sf"/>
</dbReference>
<dbReference type="PROSITE" id="PS51007">
    <property type="entry name" value="CYTC"/>
    <property type="match status" value="1"/>
</dbReference>
<dbReference type="InterPro" id="IPR010538">
    <property type="entry name" value="DHOR"/>
</dbReference>
<dbReference type="InterPro" id="IPR036909">
    <property type="entry name" value="Cyt_c-like_dom_sf"/>
</dbReference>
<gene>
    <name evidence="6" type="ORF">NAF29_06785</name>
</gene>
<dbReference type="PANTHER" id="PTHR39335">
    <property type="entry name" value="BLL4220 PROTEIN"/>
    <property type="match status" value="1"/>
</dbReference>
<evidence type="ECO:0000256" key="2">
    <source>
        <dbReference type="ARBA" id="ARBA00022723"/>
    </source>
</evidence>
<organism evidence="6 7">
    <name type="scientific">Echinimonas agarilytica</name>
    <dbReference type="NCBI Taxonomy" id="1215918"/>
    <lineage>
        <taxon>Bacteria</taxon>
        <taxon>Pseudomonadati</taxon>
        <taxon>Pseudomonadota</taxon>
        <taxon>Gammaproteobacteria</taxon>
        <taxon>Alteromonadales</taxon>
        <taxon>Echinimonadaceae</taxon>
        <taxon>Echinimonas</taxon>
    </lineage>
</organism>